<comment type="caution">
    <text evidence="2">The sequence shown here is derived from an EMBL/GenBank/DDBJ whole genome shotgun (WGS) entry which is preliminary data.</text>
</comment>
<organism evidence="2 3">
    <name type="scientific">Thermosporothrix hazakensis</name>
    <dbReference type="NCBI Taxonomy" id="644383"/>
    <lineage>
        <taxon>Bacteria</taxon>
        <taxon>Bacillati</taxon>
        <taxon>Chloroflexota</taxon>
        <taxon>Ktedonobacteria</taxon>
        <taxon>Ktedonobacterales</taxon>
        <taxon>Thermosporotrichaceae</taxon>
        <taxon>Thermosporothrix</taxon>
    </lineage>
</organism>
<protein>
    <recommendedName>
        <fullName evidence="1">WCX domain-containing protein</fullName>
    </recommendedName>
</protein>
<evidence type="ECO:0000313" key="2">
    <source>
        <dbReference type="EMBL" id="PZW27413.1"/>
    </source>
</evidence>
<dbReference type="Proteomes" id="UP000248806">
    <property type="component" value="Unassembled WGS sequence"/>
</dbReference>
<gene>
    <name evidence="2" type="ORF">EI42_03499</name>
</gene>
<dbReference type="AlphaFoldDB" id="A0A326U446"/>
<evidence type="ECO:0000313" key="3">
    <source>
        <dbReference type="Proteomes" id="UP000248806"/>
    </source>
</evidence>
<dbReference type="EMBL" id="QKUF01000012">
    <property type="protein sequence ID" value="PZW27413.1"/>
    <property type="molecule type" value="Genomic_DNA"/>
</dbReference>
<keyword evidence="3" id="KW-1185">Reference proteome</keyword>
<accession>A0A326U446</accession>
<sequence length="79" mass="8850">MEQLHDRVPPTYATLEATEDGVLLRAYDDSLDHMARFLVSLGCPFTIMQPVALIDEMRSLAEKLALQADQSRSVTITNE</sequence>
<reference evidence="2 3" key="1">
    <citation type="submission" date="2018-06" db="EMBL/GenBank/DDBJ databases">
        <title>Genomic Encyclopedia of Archaeal and Bacterial Type Strains, Phase II (KMG-II): from individual species to whole genera.</title>
        <authorList>
            <person name="Goeker M."/>
        </authorList>
    </citation>
    <scope>NUCLEOTIDE SEQUENCE [LARGE SCALE GENOMIC DNA]</scope>
    <source>
        <strain evidence="2 3">ATCC BAA-1881</strain>
    </source>
</reference>
<dbReference type="Pfam" id="PF25583">
    <property type="entry name" value="WCX"/>
    <property type="match status" value="1"/>
</dbReference>
<proteinExistence type="predicted"/>
<dbReference type="InterPro" id="IPR057727">
    <property type="entry name" value="WCX_dom"/>
</dbReference>
<evidence type="ECO:0000259" key="1">
    <source>
        <dbReference type="Pfam" id="PF25583"/>
    </source>
</evidence>
<name>A0A326U446_THEHA</name>
<feature type="domain" description="WCX" evidence="1">
    <location>
        <begin position="4"/>
        <end position="65"/>
    </location>
</feature>